<feature type="transmembrane region" description="Helical" evidence="1">
    <location>
        <begin position="6"/>
        <end position="28"/>
    </location>
</feature>
<dbReference type="Proteomes" id="UP000198876">
    <property type="component" value="Unassembled WGS sequence"/>
</dbReference>
<proteinExistence type="predicted"/>
<reference evidence="3" key="1">
    <citation type="submission" date="2016-10" db="EMBL/GenBank/DDBJ databases">
        <authorList>
            <person name="Varghese N."/>
            <person name="Submissions S."/>
        </authorList>
    </citation>
    <scope>NUCLEOTIDE SEQUENCE [LARGE SCALE GENOMIC DNA]</scope>
    <source>
        <strain evidence="3">CGMCC 1.7739</strain>
    </source>
</reference>
<protein>
    <submittedName>
        <fullName evidence="2">Uncharacterized protein</fullName>
    </submittedName>
</protein>
<keyword evidence="1" id="KW-1133">Transmembrane helix</keyword>
<evidence type="ECO:0000256" key="1">
    <source>
        <dbReference type="SAM" id="Phobius"/>
    </source>
</evidence>
<dbReference type="EMBL" id="FOOQ01000002">
    <property type="protein sequence ID" value="SFG53911.1"/>
    <property type="molecule type" value="Genomic_DNA"/>
</dbReference>
<keyword evidence="3" id="KW-1185">Reference proteome</keyword>
<organism evidence="2 3">
    <name type="scientific">Halopelagius inordinatus</name>
    <dbReference type="NCBI Taxonomy" id="553467"/>
    <lineage>
        <taxon>Archaea</taxon>
        <taxon>Methanobacteriati</taxon>
        <taxon>Methanobacteriota</taxon>
        <taxon>Stenosarchaea group</taxon>
        <taxon>Halobacteria</taxon>
        <taxon>Halobacteriales</taxon>
        <taxon>Haloferacaceae</taxon>
    </lineage>
</organism>
<accession>A0A1I2SVG5</accession>
<evidence type="ECO:0000313" key="3">
    <source>
        <dbReference type="Proteomes" id="UP000198876"/>
    </source>
</evidence>
<dbReference type="AlphaFoldDB" id="A0A1I2SVG5"/>
<gene>
    <name evidence="2" type="ORF">SAMN04488063_2349</name>
</gene>
<sequence length="60" mass="6952">MRPYNRSILASLVIIIINFISEFIYILAKILQVRLRGDSTVVSDEGHYLYYSFILITEVA</sequence>
<name>A0A1I2SVG5_9EURY</name>
<keyword evidence="1" id="KW-0812">Transmembrane</keyword>
<keyword evidence="1" id="KW-0472">Membrane</keyword>
<evidence type="ECO:0000313" key="2">
    <source>
        <dbReference type="EMBL" id="SFG53911.1"/>
    </source>
</evidence>